<protein>
    <submittedName>
        <fullName evidence="2">DUF3304 domain-containing protein</fullName>
    </submittedName>
</protein>
<feature type="chain" id="PRO_5043756745" evidence="1">
    <location>
        <begin position="22"/>
        <end position="150"/>
    </location>
</feature>
<dbReference type="RefSeq" id="WP_175899573.1">
    <property type="nucleotide sequence ID" value="NZ_CADFEG010000012.1"/>
</dbReference>
<dbReference type="Proteomes" id="UP001171620">
    <property type="component" value="Unassembled WGS sequence"/>
</dbReference>
<name>A0AAW7T4M2_BURVI</name>
<evidence type="ECO:0000313" key="2">
    <source>
        <dbReference type="EMBL" id="MDN7798251.1"/>
    </source>
</evidence>
<sequence>MLKIFKRWGSLLLLASTTLLLVEKACSQETYGPYRVIGYNYTDRNIFLFDIDDFGAGSSEAHQAGGGGGIACCLEISNHAKTLRAKIMYGWTEEQYEKRSPRDIFETDIPVPDLPNKHEGYIEVHLLQDRKIEAKWVKFPTTPHIQNATS</sequence>
<proteinExistence type="predicted"/>
<dbReference type="InterPro" id="IPR021733">
    <property type="entry name" value="DUF3304"/>
</dbReference>
<organism evidence="2 3">
    <name type="scientific">Burkholderia vietnamiensis</name>
    <dbReference type="NCBI Taxonomy" id="60552"/>
    <lineage>
        <taxon>Bacteria</taxon>
        <taxon>Pseudomonadati</taxon>
        <taxon>Pseudomonadota</taxon>
        <taxon>Betaproteobacteria</taxon>
        <taxon>Burkholderiales</taxon>
        <taxon>Burkholderiaceae</taxon>
        <taxon>Burkholderia</taxon>
        <taxon>Burkholderia cepacia complex</taxon>
    </lineage>
</organism>
<keyword evidence="1" id="KW-0732">Signal</keyword>
<dbReference type="AlphaFoldDB" id="A0AAW7T4M2"/>
<evidence type="ECO:0000256" key="1">
    <source>
        <dbReference type="SAM" id="SignalP"/>
    </source>
</evidence>
<evidence type="ECO:0000313" key="3">
    <source>
        <dbReference type="Proteomes" id="UP001171620"/>
    </source>
</evidence>
<reference evidence="2" key="1">
    <citation type="submission" date="2023-07" db="EMBL/GenBank/DDBJ databases">
        <title>A collection of bacterial strains from the Burkholderia cepacia Research Laboratory and Repository.</title>
        <authorList>
            <person name="Lipuma J."/>
            <person name="Spilker T."/>
            <person name="Caverly L."/>
        </authorList>
    </citation>
    <scope>NUCLEOTIDE SEQUENCE</scope>
    <source>
        <strain evidence="2">AU44268</strain>
    </source>
</reference>
<dbReference type="EMBL" id="JAUJRV010000028">
    <property type="protein sequence ID" value="MDN7798251.1"/>
    <property type="molecule type" value="Genomic_DNA"/>
</dbReference>
<accession>A0AAW7T4M2</accession>
<comment type="caution">
    <text evidence="2">The sequence shown here is derived from an EMBL/GenBank/DDBJ whole genome shotgun (WGS) entry which is preliminary data.</text>
</comment>
<gene>
    <name evidence="2" type="ORF">QZM33_25240</name>
</gene>
<dbReference type="Pfam" id="PF11745">
    <property type="entry name" value="DUF3304"/>
    <property type="match status" value="1"/>
</dbReference>
<feature type="signal peptide" evidence="1">
    <location>
        <begin position="1"/>
        <end position="21"/>
    </location>
</feature>